<dbReference type="CDD" id="cd00063">
    <property type="entry name" value="FN3"/>
    <property type="match status" value="1"/>
</dbReference>
<comment type="caution">
    <text evidence="2">The sequence shown here is derived from an EMBL/GenBank/DDBJ whole genome shotgun (WGS) entry which is preliminary data.</text>
</comment>
<dbReference type="InterPro" id="IPR013783">
    <property type="entry name" value="Ig-like_fold"/>
</dbReference>
<dbReference type="SUPFAM" id="SSF51126">
    <property type="entry name" value="Pectin lyase-like"/>
    <property type="match status" value="1"/>
</dbReference>
<dbReference type="PROSITE" id="PS50853">
    <property type="entry name" value="FN3"/>
    <property type="match status" value="1"/>
</dbReference>
<dbReference type="Pfam" id="PF17161">
    <property type="entry name" value="DUF5123"/>
    <property type="match status" value="1"/>
</dbReference>
<dbReference type="PROSITE" id="PS51257">
    <property type="entry name" value="PROKAR_LIPOPROTEIN"/>
    <property type="match status" value="1"/>
</dbReference>
<dbReference type="EMBL" id="VLLG01000003">
    <property type="protein sequence ID" value="TWI88525.1"/>
    <property type="molecule type" value="Genomic_DNA"/>
</dbReference>
<accession>A0A562T4R4</accession>
<dbReference type="SUPFAM" id="SSF49265">
    <property type="entry name" value="Fibronectin type III"/>
    <property type="match status" value="1"/>
</dbReference>
<dbReference type="OrthoDB" id="691503at2"/>
<gene>
    <name evidence="2" type="ORF">LX66_2610</name>
</gene>
<dbReference type="InterPro" id="IPR003961">
    <property type="entry name" value="FN3_dom"/>
</dbReference>
<sequence>MNLLSRNIFPALSLACLILAGMAGCKKQEEELALERMFMPTGDIAITTDDTSAMLTWDAALFTRGQVISYTVELSQDTLFQSAGQTFTTDTSGITITQEHLAPREKYFIRVKTNGANGTPESKWLTSNGFSITGEQLFLPLESTDIIDKAVILKWEATPGLTKIVITPAGGTSLTIPLTAAESTGGQKMISALTPSTQYTAELFKEEQSKGYLEFSTKASLSGDHIVDLSGITGRPSVLADTLPALAAGSIVVLKRGETYEVSSELVVSNGVSIISENSFDPALPVIYFSSNMNIATGSNIDSLVFRELTLRGSSFSSKYVMNINKAGAIGNISFESCHIEIFRGVVRLQTSAVGGTQVNSVNINNCVIDSISNYGVINVDNAACAVQHIAVQNSTIYKAEKVLVSKQQSTSVVLDACTIHEAPQGGGSNYLVDYNANQVVNGISVINCILGTGRNNNGNLTVRGIRAGASTQVSSGNSYHTADYEAVSHAIPGLIPYDGTAAGLFLAPAQGDFTITDNSFAGRSTAGDPRWRP</sequence>
<evidence type="ECO:0000313" key="2">
    <source>
        <dbReference type="EMBL" id="TWI88525.1"/>
    </source>
</evidence>
<proteinExistence type="predicted"/>
<reference evidence="2 3" key="1">
    <citation type="journal article" date="2013" name="Stand. Genomic Sci.">
        <title>Genomic Encyclopedia of Type Strains, Phase I: The one thousand microbial genomes (KMG-I) project.</title>
        <authorList>
            <person name="Kyrpides N.C."/>
            <person name="Woyke T."/>
            <person name="Eisen J.A."/>
            <person name="Garrity G."/>
            <person name="Lilburn T.G."/>
            <person name="Beck B.J."/>
            <person name="Whitman W.B."/>
            <person name="Hugenholtz P."/>
            <person name="Klenk H.P."/>
        </authorList>
    </citation>
    <scope>NUCLEOTIDE SEQUENCE [LARGE SCALE GENOMIC DNA]</scope>
    <source>
        <strain evidence="2 3">DSM 13484</strain>
    </source>
</reference>
<dbReference type="Gene3D" id="2.60.40.10">
    <property type="entry name" value="Immunoglobulins"/>
    <property type="match status" value="1"/>
</dbReference>
<dbReference type="InterPro" id="IPR032530">
    <property type="entry name" value="DUF4957"/>
</dbReference>
<dbReference type="Pfam" id="PF16318">
    <property type="entry name" value="DUF4957"/>
    <property type="match status" value="1"/>
</dbReference>
<evidence type="ECO:0000313" key="3">
    <source>
        <dbReference type="Proteomes" id="UP000316778"/>
    </source>
</evidence>
<dbReference type="InterPro" id="IPR011050">
    <property type="entry name" value="Pectin_lyase_fold/virulence"/>
</dbReference>
<evidence type="ECO:0000259" key="1">
    <source>
        <dbReference type="PROSITE" id="PS50853"/>
    </source>
</evidence>
<protein>
    <submittedName>
        <fullName evidence="2">Fibronectin type III domain protein</fullName>
    </submittedName>
</protein>
<name>A0A562T4R4_CHIJA</name>
<dbReference type="InterPro" id="IPR033427">
    <property type="entry name" value="DUF5123"/>
</dbReference>
<keyword evidence="3" id="KW-1185">Reference proteome</keyword>
<organism evidence="2 3">
    <name type="scientific">Chitinophaga japonensis</name>
    <name type="common">Flexibacter japonensis</name>
    <dbReference type="NCBI Taxonomy" id="104662"/>
    <lineage>
        <taxon>Bacteria</taxon>
        <taxon>Pseudomonadati</taxon>
        <taxon>Bacteroidota</taxon>
        <taxon>Chitinophagia</taxon>
        <taxon>Chitinophagales</taxon>
        <taxon>Chitinophagaceae</taxon>
        <taxon>Chitinophaga</taxon>
    </lineage>
</organism>
<dbReference type="Proteomes" id="UP000316778">
    <property type="component" value="Unassembled WGS sequence"/>
</dbReference>
<dbReference type="Pfam" id="PF00041">
    <property type="entry name" value="fn3"/>
    <property type="match status" value="1"/>
</dbReference>
<feature type="domain" description="Fibronectin type-III" evidence="1">
    <location>
        <begin position="39"/>
        <end position="136"/>
    </location>
</feature>
<dbReference type="RefSeq" id="WP_145714034.1">
    <property type="nucleotide sequence ID" value="NZ_BAAAFY010000001.1"/>
</dbReference>
<dbReference type="AlphaFoldDB" id="A0A562T4R4"/>
<dbReference type="InterPro" id="IPR036116">
    <property type="entry name" value="FN3_sf"/>
</dbReference>